<feature type="compositionally biased region" description="Polar residues" evidence="1">
    <location>
        <begin position="106"/>
        <end position="116"/>
    </location>
</feature>
<evidence type="ECO:0000313" key="2">
    <source>
        <dbReference type="EMBL" id="KAG0275736.1"/>
    </source>
</evidence>
<organism evidence="2 3">
    <name type="scientific">Linnemannia gamsii</name>
    <dbReference type="NCBI Taxonomy" id="64522"/>
    <lineage>
        <taxon>Eukaryota</taxon>
        <taxon>Fungi</taxon>
        <taxon>Fungi incertae sedis</taxon>
        <taxon>Mucoromycota</taxon>
        <taxon>Mortierellomycotina</taxon>
        <taxon>Mortierellomycetes</taxon>
        <taxon>Mortierellales</taxon>
        <taxon>Mortierellaceae</taxon>
        <taxon>Linnemannia</taxon>
    </lineage>
</organism>
<keyword evidence="3" id="KW-1185">Reference proteome</keyword>
<evidence type="ECO:0000256" key="1">
    <source>
        <dbReference type="SAM" id="MobiDB-lite"/>
    </source>
</evidence>
<accession>A0ABQ7JJ29</accession>
<name>A0ABQ7JJ29_9FUNG</name>
<feature type="compositionally biased region" description="Low complexity" evidence="1">
    <location>
        <begin position="129"/>
        <end position="144"/>
    </location>
</feature>
<feature type="compositionally biased region" description="Polar residues" evidence="1">
    <location>
        <begin position="27"/>
        <end position="64"/>
    </location>
</feature>
<sequence>MSALLSTARASESRAGGFSLVRLLTKHSNSGGTSSKSRVYQFSQSRSGKDTSLQKTPSTRSSTYDYDWDLSDFSKERTKDGFPVITLTSPTSSDVSIPFVSLDEQAASTSSSSDPFPTNPEPRSLSPLTTISPATITVTTATTTENHSENSEYDSAPTNLTLAPALPQPQQSIPEHMLLHPSSSINIRRFVKQEPAPSPASTPSMADFPPTSLPDASIEGTQDGSVDLETDPLASLSLSYTA</sequence>
<proteinExistence type="predicted"/>
<feature type="region of interest" description="Disordered" evidence="1">
    <location>
        <begin position="106"/>
        <end position="166"/>
    </location>
</feature>
<dbReference type="Proteomes" id="UP001194696">
    <property type="component" value="Unassembled WGS sequence"/>
</dbReference>
<evidence type="ECO:0000313" key="3">
    <source>
        <dbReference type="Proteomes" id="UP001194696"/>
    </source>
</evidence>
<gene>
    <name evidence="2" type="ORF">BGZ96_003673</name>
</gene>
<protein>
    <submittedName>
        <fullName evidence="2">Uncharacterized protein</fullName>
    </submittedName>
</protein>
<feature type="region of interest" description="Disordered" evidence="1">
    <location>
        <begin position="190"/>
        <end position="242"/>
    </location>
</feature>
<comment type="caution">
    <text evidence="2">The sequence shown here is derived from an EMBL/GenBank/DDBJ whole genome shotgun (WGS) entry which is preliminary data.</text>
</comment>
<feature type="region of interest" description="Disordered" evidence="1">
    <location>
        <begin position="27"/>
        <end position="66"/>
    </location>
</feature>
<reference evidence="2 3" key="1">
    <citation type="journal article" date="2020" name="Fungal Divers.">
        <title>Resolving the Mortierellaceae phylogeny through synthesis of multi-gene phylogenetics and phylogenomics.</title>
        <authorList>
            <person name="Vandepol N."/>
            <person name="Liber J."/>
            <person name="Desiro A."/>
            <person name="Na H."/>
            <person name="Kennedy M."/>
            <person name="Barry K."/>
            <person name="Grigoriev I.V."/>
            <person name="Miller A.N."/>
            <person name="O'Donnell K."/>
            <person name="Stajich J.E."/>
            <person name="Bonito G."/>
        </authorList>
    </citation>
    <scope>NUCLEOTIDE SEQUENCE [LARGE SCALE GENOMIC DNA]</scope>
    <source>
        <strain evidence="2 3">AD045</strain>
    </source>
</reference>
<dbReference type="EMBL" id="JAAAIM010001806">
    <property type="protein sequence ID" value="KAG0275736.1"/>
    <property type="molecule type" value="Genomic_DNA"/>
</dbReference>